<dbReference type="InterPro" id="IPR036188">
    <property type="entry name" value="FAD/NAD-bd_sf"/>
</dbReference>
<dbReference type="Gene3D" id="2.60.120.260">
    <property type="entry name" value="Galactose-binding domain-like"/>
    <property type="match status" value="1"/>
</dbReference>
<evidence type="ECO:0000256" key="1">
    <source>
        <dbReference type="ARBA" id="ARBA00022485"/>
    </source>
</evidence>
<evidence type="ECO:0000256" key="3">
    <source>
        <dbReference type="ARBA" id="ARBA00023002"/>
    </source>
</evidence>
<dbReference type="EMBL" id="CP138858">
    <property type="protein sequence ID" value="WPJ95803.1"/>
    <property type="molecule type" value="Genomic_DNA"/>
</dbReference>
<evidence type="ECO:0000256" key="2">
    <source>
        <dbReference type="ARBA" id="ARBA00022723"/>
    </source>
</evidence>
<dbReference type="PANTHER" id="PTHR43498:SF1">
    <property type="entry name" value="COB--COM HETERODISULFIDE REDUCTASE IRON-SULFUR SUBUNIT A"/>
    <property type="match status" value="1"/>
</dbReference>
<evidence type="ECO:0000313" key="6">
    <source>
        <dbReference type="EMBL" id="WPJ95803.1"/>
    </source>
</evidence>
<dbReference type="Pfam" id="PF12831">
    <property type="entry name" value="FAD_oxidored"/>
    <property type="match status" value="1"/>
</dbReference>
<reference evidence="6 7" key="1">
    <citation type="submission" date="2023-11" db="EMBL/GenBank/DDBJ databases">
        <title>Coraliomargarita sp. nov., isolated from marine algae.</title>
        <authorList>
            <person name="Lee J.K."/>
            <person name="Baek J.H."/>
            <person name="Kim J.M."/>
            <person name="Choi D.G."/>
            <person name="Jeon C.O."/>
        </authorList>
    </citation>
    <scope>NUCLEOTIDE SEQUENCE [LARGE SCALE GENOMIC DNA]</scope>
    <source>
        <strain evidence="6 7">J2-16</strain>
    </source>
</reference>
<keyword evidence="2" id="KW-0479">Metal-binding</keyword>
<evidence type="ECO:0000256" key="5">
    <source>
        <dbReference type="ARBA" id="ARBA00023014"/>
    </source>
</evidence>
<dbReference type="InterPro" id="IPR039650">
    <property type="entry name" value="HdrA-like"/>
</dbReference>
<keyword evidence="7" id="KW-1185">Reference proteome</keyword>
<evidence type="ECO:0000313" key="7">
    <source>
        <dbReference type="Proteomes" id="UP001324993"/>
    </source>
</evidence>
<keyword evidence="1" id="KW-0004">4Fe-4S</keyword>
<organism evidence="6 7">
    <name type="scientific">Coraliomargarita algicola</name>
    <dbReference type="NCBI Taxonomy" id="3092156"/>
    <lineage>
        <taxon>Bacteria</taxon>
        <taxon>Pseudomonadati</taxon>
        <taxon>Verrucomicrobiota</taxon>
        <taxon>Opitutia</taxon>
        <taxon>Puniceicoccales</taxon>
        <taxon>Coraliomargaritaceae</taxon>
        <taxon>Coraliomargarita</taxon>
    </lineage>
</organism>
<keyword evidence="4" id="KW-0408">Iron</keyword>
<dbReference type="RefSeq" id="WP_319832680.1">
    <property type="nucleotide sequence ID" value="NZ_CP138858.1"/>
</dbReference>
<proteinExistence type="predicted"/>
<accession>A0ABZ0RL45</accession>
<gene>
    <name evidence="6" type="ORF">SH580_20500</name>
</gene>
<keyword evidence="5" id="KW-0411">Iron-sulfur</keyword>
<dbReference type="Proteomes" id="UP001324993">
    <property type="component" value="Chromosome"/>
</dbReference>
<dbReference type="SUPFAM" id="SSF51905">
    <property type="entry name" value="FAD/NAD(P)-binding domain"/>
    <property type="match status" value="1"/>
</dbReference>
<name>A0ABZ0RL45_9BACT</name>
<keyword evidence="3" id="KW-0560">Oxidoreductase</keyword>
<protein>
    <submittedName>
        <fullName evidence="6">FAD-dependent oxidoreductase</fullName>
    </submittedName>
</protein>
<sequence length="784" mass="87612">MKQIEEHYDVVVCGGGLAGLSAAVAAAREGVRTCLIQDRPVLGGNSSSEIRVTPHGAAACHAYARETGILSELLIEERARNHQETMETGGMNSVWDMVLYDLAVSTPNLSLHLNTSILNVVMHGAQNGSAPVGASEPAHIQHGYYHRPACNTSNRIAAVRCQVNHAELDLLIGAKIFIDASGDGIVADLAGCEWRMGAESRDEFNEPHGLDQASTGVMGNSIHFRTRDTGRPCAYRPPSWAVEHRDAKYFQCHKRSYQDARGGFWWFEISAPWHTIYDSEKIRHELTRHVLGIWDWMKNRDPEMKEKLVNHAIDWIGQVPGKRESRRIMGRYLLTENDALEKRAFEDEIAYGGWYVDLHHPGGLLLDGSEGEVPEEHYNPRVNCGPYRIPLRMLISKDLDNLLMAGRNISATHVGLGTVRVMGTTALTGQAAGVTAAVAVGQECEVPAVAQQYMQQVQQTLLRAGCFLLSAKNEDVKDLALQAQARASSEASFELVEPCYSQDSALQQYWMSADRIRQLRSQWIAISTPQLESVGLYLTNQEASSQKLRLRLVQAEHIWDYPFDGDLNILAEVHLNVPANHHGWLDWPCHVQTTGSCAYVRLDVMSNDALVWHTAAHTIPGFPAAFEFQPGQMQRWREACTNAIRVVPAQSVWPAASVLSGVTRPYRATNVWRSDAAETLPQSLELVWDDEICCSRVELTFPGNILLEHHKYPPFWCDPQLPTEYELQCWDGGAWRCVLQVTGNYQRQRIHRFDATITTRRLRVVVTRTGGDPSAAITEIRCYA</sequence>
<dbReference type="PANTHER" id="PTHR43498">
    <property type="entry name" value="FERREDOXIN:COB-COM HETERODISULFIDE REDUCTASE SUBUNIT A"/>
    <property type="match status" value="1"/>
</dbReference>
<dbReference type="Gene3D" id="3.50.50.60">
    <property type="entry name" value="FAD/NAD(P)-binding domain"/>
    <property type="match status" value="1"/>
</dbReference>
<evidence type="ECO:0000256" key="4">
    <source>
        <dbReference type="ARBA" id="ARBA00023004"/>
    </source>
</evidence>